<dbReference type="GO" id="GO:0004198">
    <property type="term" value="F:calcium-dependent cysteine-type endopeptidase activity"/>
    <property type="evidence" value="ECO:0007669"/>
    <property type="project" value="InterPro"/>
</dbReference>
<reference evidence="4" key="3">
    <citation type="submission" date="2025-09" db="UniProtKB">
        <authorList>
            <consortium name="Ensembl"/>
        </authorList>
    </citation>
    <scope>IDENTIFICATION</scope>
</reference>
<dbReference type="PANTHER" id="PTHR10183">
    <property type="entry name" value="CALPAIN"/>
    <property type="match status" value="1"/>
</dbReference>
<evidence type="ECO:0000256" key="2">
    <source>
        <dbReference type="PROSITE-ProRule" id="PRU00239"/>
    </source>
</evidence>
<dbReference type="AlphaFoldDB" id="A0A3P8WLI1"/>
<keyword evidence="5" id="KW-1185">Reference proteome</keyword>
<comment type="similarity">
    <text evidence="1">Belongs to the peptidase C2 family.</text>
</comment>
<dbReference type="SUPFAM" id="SSF54001">
    <property type="entry name" value="Cysteine proteinases"/>
    <property type="match status" value="1"/>
</dbReference>
<reference evidence="4" key="2">
    <citation type="submission" date="2025-08" db="UniProtKB">
        <authorList>
            <consortium name="Ensembl"/>
        </authorList>
    </citation>
    <scope>IDENTIFICATION</scope>
</reference>
<feature type="domain" description="Calpain catalytic" evidence="3">
    <location>
        <begin position="45"/>
        <end position="191"/>
    </location>
</feature>
<dbReference type="InterPro" id="IPR038765">
    <property type="entry name" value="Papain-like_cys_pep_sf"/>
</dbReference>
<dbReference type="Proteomes" id="UP000265120">
    <property type="component" value="Chromosome 19"/>
</dbReference>
<dbReference type="Pfam" id="PF00648">
    <property type="entry name" value="Peptidase_C2"/>
    <property type="match status" value="1"/>
</dbReference>
<dbReference type="GO" id="GO:0005737">
    <property type="term" value="C:cytoplasm"/>
    <property type="evidence" value="ECO:0007669"/>
    <property type="project" value="TreeGrafter"/>
</dbReference>
<dbReference type="GeneTree" id="ENSGT00940000160421"/>
<dbReference type="InterPro" id="IPR001300">
    <property type="entry name" value="Peptidase_C2_calpain_cat"/>
</dbReference>
<accession>A0A3P8WLI1</accession>
<dbReference type="GO" id="GO:0006508">
    <property type="term" value="P:proteolysis"/>
    <property type="evidence" value="ECO:0007669"/>
    <property type="project" value="InterPro"/>
</dbReference>
<name>A0A3P8WLI1_CYNSE</name>
<reference evidence="4 5" key="1">
    <citation type="journal article" date="2014" name="Nat. Genet.">
        <title>Whole-genome sequence of a flatfish provides insights into ZW sex chromosome evolution and adaptation to a benthic lifestyle.</title>
        <authorList>
            <person name="Chen S."/>
            <person name="Zhang G."/>
            <person name="Shao C."/>
            <person name="Huang Q."/>
            <person name="Liu G."/>
            <person name="Zhang P."/>
            <person name="Song W."/>
            <person name="An N."/>
            <person name="Chalopin D."/>
            <person name="Volff J.N."/>
            <person name="Hong Y."/>
            <person name="Li Q."/>
            <person name="Sha Z."/>
            <person name="Zhou H."/>
            <person name="Xie M."/>
            <person name="Yu Q."/>
            <person name="Liu Y."/>
            <person name="Xiang H."/>
            <person name="Wang N."/>
            <person name="Wu K."/>
            <person name="Yang C."/>
            <person name="Zhou Q."/>
            <person name="Liao X."/>
            <person name="Yang L."/>
            <person name="Hu Q."/>
            <person name="Zhang J."/>
            <person name="Meng L."/>
            <person name="Jin L."/>
            <person name="Tian Y."/>
            <person name="Lian J."/>
            <person name="Yang J."/>
            <person name="Miao G."/>
            <person name="Liu S."/>
            <person name="Liang Z."/>
            <person name="Yan F."/>
            <person name="Li Y."/>
            <person name="Sun B."/>
            <person name="Zhang H."/>
            <person name="Zhang J."/>
            <person name="Zhu Y."/>
            <person name="Du M."/>
            <person name="Zhao Y."/>
            <person name="Schartl M."/>
            <person name="Tang Q."/>
            <person name="Wang J."/>
        </authorList>
    </citation>
    <scope>NUCLEOTIDE SEQUENCE</scope>
</reference>
<protein>
    <recommendedName>
        <fullName evidence="3">Calpain catalytic domain-containing protein</fullName>
    </recommendedName>
</protein>
<comment type="caution">
    <text evidence="2">Lacks conserved residue(s) required for the propagation of feature annotation.</text>
</comment>
<dbReference type="PANTHER" id="PTHR10183:SF302">
    <property type="entry name" value="CALPAIN-14"/>
    <property type="match status" value="1"/>
</dbReference>
<dbReference type="PRINTS" id="PR00704">
    <property type="entry name" value="CALPAIN"/>
</dbReference>
<dbReference type="SMART" id="SM00230">
    <property type="entry name" value="CysPc"/>
    <property type="match status" value="1"/>
</dbReference>
<dbReference type="InterPro" id="IPR022684">
    <property type="entry name" value="Calpain_cysteine_protease"/>
</dbReference>
<evidence type="ECO:0000313" key="4">
    <source>
        <dbReference type="Ensembl" id="ENSCSEP00000028313.1"/>
    </source>
</evidence>
<proteinExistence type="inferred from homology"/>
<evidence type="ECO:0000256" key="1">
    <source>
        <dbReference type="ARBA" id="ARBA00007623"/>
    </source>
</evidence>
<sequence length="191" mass="22170">MSEKNTGVVNLRYRDGSEGSLFNPVKFNNQDYTQLKNNHLERNCLFVDSTFPPNGCSLGDLPYLDNWEEDHLKWLRPALTFCKEGASRFNVCQGYINNSWFLAALSSLTFNQTMMNQVVPTNQSFLDYDYAGIFHFRFWRFGKWVDVVIDDFLPMTDNHLLSVFSQDGHEFWAALLEKAYAKYDPASEDSQ</sequence>
<dbReference type="PROSITE" id="PS50203">
    <property type="entry name" value="CALPAIN_CAT"/>
    <property type="match status" value="1"/>
</dbReference>
<evidence type="ECO:0000313" key="5">
    <source>
        <dbReference type="Proteomes" id="UP000265120"/>
    </source>
</evidence>
<evidence type="ECO:0000259" key="3">
    <source>
        <dbReference type="PROSITE" id="PS50203"/>
    </source>
</evidence>
<dbReference type="Ensembl" id="ENSCSET00000028691.1">
    <property type="protein sequence ID" value="ENSCSEP00000028313.1"/>
    <property type="gene ID" value="ENSCSEG00000018092.1"/>
</dbReference>
<organism evidence="4 5">
    <name type="scientific">Cynoglossus semilaevis</name>
    <name type="common">Tongue sole</name>
    <dbReference type="NCBI Taxonomy" id="244447"/>
    <lineage>
        <taxon>Eukaryota</taxon>
        <taxon>Metazoa</taxon>
        <taxon>Chordata</taxon>
        <taxon>Craniata</taxon>
        <taxon>Vertebrata</taxon>
        <taxon>Euteleostomi</taxon>
        <taxon>Actinopterygii</taxon>
        <taxon>Neopterygii</taxon>
        <taxon>Teleostei</taxon>
        <taxon>Neoteleostei</taxon>
        <taxon>Acanthomorphata</taxon>
        <taxon>Carangaria</taxon>
        <taxon>Pleuronectiformes</taxon>
        <taxon>Pleuronectoidei</taxon>
        <taxon>Cynoglossidae</taxon>
        <taxon>Cynoglossinae</taxon>
        <taxon>Cynoglossus</taxon>
    </lineage>
</organism>